<evidence type="ECO:0000256" key="2">
    <source>
        <dbReference type="SAM" id="Phobius"/>
    </source>
</evidence>
<feature type="transmembrane region" description="Helical" evidence="2">
    <location>
        <begin position="147"/>
        <end position="168"/>
    </location>
</feature>
<protein>
    <submittedName>
        <fullName evidence="3">Uncharacterized protein</fullName>
    </submittedName>
</protein>
<feature type="region of interest" description="Disordered" evidence="1">
    <location>
        <begin position="1"/>
        <end position="84"/>
    </location>
</feature>
<accession>A0A839DWA5</accession>
<dbReference type="AlphaFoldDB" id="A0A839DWA5"/>
<gene>
    <name evidence="3" type="ORF">FHX42_000387</name>
</gene>
<comment type="caution">
    <text evidence="3">The sequence shown here is derived from an EMBL/GenBank/DDBJ whole genome shotgun (WGS) entry which is preliminary data.</text>
</comment>
<name>A0A839DWA5_9PSEU</name>
<feature type="transmembrane region" description="Helical" evidence="2">
    <location>
        <begin position="180"/>
        <end position="201"/>
    </location>
</feature>
<organism evidence="3 4">
    <name type="scientific">Halosaccharopolyspora lacisalsi</name>
    <dbReference type="NCBI Taxonomy" id="1000566"/>
    <lineage>
        <taxon>Bacteria</taxon>
        <taxon>Bacillati</taxon>
        <taxon>Actinomycetota</taxon>
        <taxon>Actinomycetes</taxon>
        <taxon>Pseudonocardiales</taxon>
        <taxon>Pseudonocardiaceae</taxon>
        <taxon>Halosaccharopolyspora</taxon>
    </lineage>
</organism>
<feature type="compositionally biased region" description="Low complexity" evidence="1">
    <location>
        <begin position="37"/>
        <end position="80"/>
    </location>
</feature>
<proteinExistence type="predicted"/>
<keyword evidence="2" id="KW-0812">Transmembrane</keyword>
<reference evidence="3 4" key="1">
    <citation type="submission" date="2020-07" db="EMBL/GenBank/DDBJ databases">
        <title>Sequencing the genomes of 1000 actinobacteria strains.</title>
        <authorList>
            <person name="Klenk H.-P."/>
        </authorList>
    </citation>
    <scope>NUCLEOTIDE SEQUENCE [LARGE SCALE GENOMIC DNA]</scope>
    <source>
        <strain evidence="3 4">DSM 45975</strain>
    </source>
</reference>
<dbReference type="EMBL" id="JACGWZ010000001">
    <property type="protein sequence ID" value="MBA8823058.1"/>
    <property type="molecule type" value="Genomic_DNA"/>
</dbReference>
<keyword evidence="4" id="KW-1185">Reference proteome</keyword>
<keyword evidence="2" id="KW-0472">Membrane</keyword>
<evidence type="ECO:0000256" key="1">
    <source>
        <dbReference type="SAM" id="MobiDB-lite"/>
    </source>
</evidence>
<dbReference type="Proteomes" id="UP000569329">
    <property type="component" value="Unassembled WGS sequence"/>
</dbReference>
<feature type="compositionally biased region" description="Basic and acidic residues" evidence="1">
    <location>
        <begin position="15"/>
        <end position="32"/>
    </location>
</feature>
<feature type="compositionally biased region" description="Low complexity" evidence="1">
    <location>
        <begin position="1"/>
        <end position="14"/>
    </location>
</feature>
<dbReference type="RefSeq" id="WP_182542444.1">
    <property type="nucleotide sequence ID" value="NZ_JACGWZ010000001.1"/>
</dbReference>
<sequence length="218" mass="21565">MNSDDTTSTETIDSPAEKAEEPSAAERSREDATQESTPQESAQEATTQQPTAEATTQQPTAEATTQQPTPEQVAQQPAAQRTEAAGGFGAGAAAVASAGLGVISLTGTSLGDMLRARGEIVGQISASSGGGGNPVEALYGTPWHTAAFVNGIFALVAVLIGGVTLAVCAGRTSTQPWVRAVALGGVVLGGIGVIVTAGMALDLFAAQPAMPTMGGAGG</sequence>
<evidence type="ECO:0000313" key="3">
    <source>
        <dbReference type="EMBL" id="MBA8823058.1"/>
    </source>
</evidence>
<keyword evidence="2" id="KW-1133">Transmembrane helix</keyword>
<evidence type="ECO:0000313" key="4">
    <source>
        <dbReference type="Proteomes" id="UP000569329"/>
    </source>
</evidence>
<feature type="transmembrane region" description="Helical" evidence="2">
    <location>
        <begin position="84"/>
        <end position="105"/>
    </location>
</feature>